<proteinExistence type="predicted"/>
<evidence type="ECO:0000313" key="2">
    <source>
        <dbReference type="EMBL" id="CAL1171440.1"/>
    </source>
</evidence>
<gene>
    <name evidence="1" type="ORF">C1SCF055_LOCUS42663</name>
</gene>
<dbReference type="AlphaFoldDB" id="A0A9P1GNI2"/>
<organism evidence="1">
    <name type="scientific">Cladocopium goreaui</name>
    <dbReference type="NCBI Taxonomy" id="2562237"/>
    <lineage>
        <taxon>Eukaryota</taxon>
        <taxon>Sar</taxon>
        <taxon>Alveolata</taxon>
        <taxon>Dinophyceae</taxon>
        <taxon>Suessiales</taxon>
        <taxon>Symbiodiniaceae</taxon>
        <taxon>Cladocopium</taxon>
    </lineage>
</organism>
<evidence type="ECO:0000313" key="1">
    <source>
        <dbReference type="EMBL" id="CAI4018065.1"/>
    </source>
</evidence>
<reference evidence="2" key="2">
    <citation type="submission" date="2024-04" db="EMBL/GenBank/DDBJ databases">
        <authorList>
            <person name="Chen Y."/>
            <person name="Shah S."/>
            <person name="Dougan E. K."/>
            <person name="Thang M."/>
            <person name="Chan C."/>
        </authorList>
    </citation>
    <scope>NUCLEOTIDE SEQUENCE [LARGE SCALE GENOMIC DNA]</scope>
</reference>
<sequence length="614" mass="69729">MFHWKSLWRICGRHCQLSKAPLFLFFATVGSLWCHHIIFDVPKTGEATDSTAFWSTSFPIFNLTNLSWVSESQSQKATAFAVSRRSWPFAEEWNPRIQFQELIEMVNETETDEDETNETTPMLQSLLLWVFCAGQYRECACYGKIRWGMDQNWVYISPAIPSVALRIQCQIGKQPGLPELVDMKPGDPSKHCECQVNSSSRFFKSINLAALPKSVREYLQPEEASNCQKLSEDKSTCGRLLWPSLQGLCDPNWTEVALGTKALSAKKMPGSIKSFIATKFAKNYRRFYPGAGGWLRRAFVSYFAGPLEGSDSEAMEILIDSVHRFSVYPIVVLHGGIATPLHWNTKIFPRLILLSMAELPDFVGFRASLLAAAVISHVETGILLTQNSWVFPGIDHFFGATEREVTEAYPYPLMPVHHFNKVKHDESYRKHLCSPRQGCIAPMRWNHLGVLCWARSALPFLAAVLRSLLRDETYEVNAVRSQRVPLRVRRTADLETLMNVALWKAGAYKQWCKMHVSEADVERWLELPGNSSDCGNRSVCNPATNDTIFYPWGVPKVVVSSATSKVPRARAFLSAVEERYRRGDLPNPILFQKTYRNETEAKKDWPQINCLLGL</sequence>
<dbReference type="EMBL" id="CAMXCT020006672">
    <property type="protein sequence ID" value="CAL1171440.1"/>
    <property type="molecule type" value="Genomic_DNA"/>
</dbReference>
<evidence type="ECO:0000313" key="4">
    <source>
        <dbReference type="Proteomes" id="UP001152797"/>
    </source>
</evidence>
<keyword evidence="4" id="KW-1185">Reference proteome</keyword>
<dbReference type="EMBL" id="CAMXCT010006672">
    <property type="protein sequence ID" value="CAI4018065.1"/>
    <property type="molecule type" value="Genomic_DNA"/>
</dbReference>
<dbReference type="EMBL" id="CAMXCT030006672">
    <property type="protein sequence ID" value="CAL4805377.1"/>
    <property type="molecule type" value="Genomic_DNA"/>
</dbReference>
<accession>A0A9P1GNI2</accession>
<name>A0A9P1GNI2_9DINO</name>
<evidence type="ECO:0000313" key="3">
    <source>
        <dbReference type="EMBL" id="CAL4805377.1"/>
    </source>
</evidence>
<protein>
    <submittedName>
        <fullName evidence="3">Uncharacterized protein YqeH</fullName>
    </submittedName>
</protein>
<reference evidence="1" key="1">
    <citation type="submission" date="2022-10" db="EMBL/GenBank/DDBJ databases">
        <authorList>
            <person name="Chen Y."/>
            <person name="Dougan E. K."/>
            <person name="Chan C."/>
            <person name="Rhodes N."/>
            <person name="Thang M."/>
        </authorList>
    </citation>
    <scope>NUCLEOTIDE SEQUENCE</scope>
</reference>
<comment type="caution">
    <text evidence="1">The sequence shown here is derived from an EMBL/GenBank/DDBJ whole genome shotgun (WGS) entry which is preliminary data.</text>
</comment>
<dbReference type="Proteomes" id="UP001152797">
    <property type="component" value="Unassembled WGS sequence"/>
</dbReference>